<evidence type="ECO:0000256" key="3">
    <source>
        <dbReference type="ARBA" id="ARBA00022478"/>
    </source>
</evidence>
<keyword evidence="6" id="KW-0804">Transcription</keyword>
<sequence length="818" mass="93785">MLVVKTIEDQLELERTMVQRGADNYERNLKQAEEHGRASETSYARRLIKEFMQPLIDELREFIDNPKPGRRARVRPLLSQCEPEKAVYLAMQALFNSFTFECALASLAVRIGRMIEDEVRFTRFEEMHGDYYRTILEDFKRKGTRDYRYKQRVLTHKAQEYADQWEAWTPTARAEIGMKLIDLILTNTDLIEKRSYRQHGKTKVQVVPTEEATAWINQHNEFSKFLWPEKMPCVIPPDEWTGLDQGGYYTPELRQSTPMIKTTGKRHRDALADADLSSTMQALNRVQSTAWSVNTEILSIVKEVWRRNLRIGMPQKDPLVVPPSPFKDRNKDTLNDDEEQKLTDWKHEAAEIYTREKERVGKSFQVSRIIRLANEFAVHGEFWYVWYADFRGRFYTATAGFSPQGPDLAKGILRFSKGKPLGDGGWYWLRVHGANRFGYDKVSYDERVAWIDEHQKELLACANDPLSHRDLWANADKPWQFLAFLFEYRDCIALQSLGLDASEFVSHLPIGLDGSCNGLQNFSAALRDSTGGRATNLVPSDAPSDIYRQVADVCTRKLHELLDDPDKAGDAQLWLDFCAKHGDGKVPRSLAKRPVMTLPYGATRQSCTKYIFDGILDHDREHFRGNFKAACWLTPIMWASIGEVVVAARDAMDWLQKCSSAVSKTNSPLIWDTPDGFRIFQGSRVLNIVQIETQLAGRFRLNVGNFTDKIDSRKQRNSVAPNFVHSMDAAHLRDTVRRAFDEGISAISVIHDDYGTYAADTGKLHRIIREAFVSLYEDNTPLADFKSAHESADIHLPPLPKTGDLDINEVLNSRYFFG</sequence>
<evidence type="ECO:0000256" key="7">
    <source>
        <dbReference type="ARBA" id="ARBA00048552"/>
    </source>
</evidence>
<dbReference type="EMBL" id="CP058214">
    <property type="protein sequence ID" value="QPC44940.1"/>
    <property type="molecule type" value="Genomic_DNA"/>
</dbReference>
<dbReference type="PANTHER" id="PTHR10102">
    <property type="entry name" value="DNA-DIRECTED RNA POLYMERASE, MITOCHONDRIAL"/>
    <property type="match status" value="1"/>
</dbReference>
<keyword evidence="8" id="KW-0175">Coiled coil</keyword>
<dbReference type="InterPro" id="IPR029262">
    <property type="entry name" value="RPOL_N"/>
</dbReference>
<name>A0A7S8HDR7_9HYPH</name>
<evidence type="ECO:0000259" key="10">
    <source>
        <dbReference type="SMART" id="SM01311"/>
    </source>
</evidence>
<evidence type="ECO:0000256" key="6">
    <source>
        <dbReference type="ARBA" id="ARBA00023163"/>
    </source>
</evidence>
<evidence type="ECO:0000313" key="11">
    <source>
        <dbReference type="EMBL" id="QPC44940.1"/>
    </source>
</evidence>
<proteinExistence type="inferred from homology"/>
<organism evidence="11 12">
    <name type="scientific">Kaustia mangrovi</name>
    <dbReference type="NCBI Taxonomy" id="2593653"/>
    <lineage>
        <taxon>Bacteria</taxon>
        <taxon>Pseudomonadati</taxon>
        <taxon>Pseudomonadota</taxon>
        <taxon>Alphaproteobacteria</taxon>
        <taxon>Hyphomicrobiales</taxon>
        <taxon>Parvibaculaceae</taxon>
        <taxon>Kaustia</taxon>
    </lineage>
</organism>
<feature type="region of interest" description="Disordered" evidence="9">
    <location>
        <begin position="320"/>
        <end position="340"/>
    </location>
</feature>
<dbReference type="InterPro" id="IPR037159">
    <property type="entry name" value="RNA_POL_N_sf"/>
</dbReference>
<gene>
    <name evidence="11" type="ORF">HW532_20905</name>
</gene>
<dbReference type="Gene3D" id="1.10.287.260">
    <property type="match status" value="1"/>
</dbReference>
<dbReference type="GO" id="GO:0003677">
    <property type="term" value="F:DNA binding"/>
    <property type="evidence" value="ECO:0007669"/>
    <property type="project" value="InterPro"/>
</dbReference>
<dbReference type="InterPro" id="IPR002092">
    <property type="entry name" value="DNA-dir_Rpol_phage-type"/>
</dbReference>
<dbReference type="Gene3D" id="1.10.150.20">
    <property type="entry name" value="5' to 3' exonuclease, C-terminal subdomain"/>
    <property type="match status" value="1"/>
</dbReference>
<evidence type="ECO:0000256" key="1">
    <source>
        <dbReference type="ARBA" id="ARBA00009493"/>
    </source>
</evidence>
<dbReference type="InterPro" id="IPR046950">
    <property type="entry name" value="DNA-dir_Rpol_C_phage-type"/>
</dbReference>
<dbReference type="GO" id="GO:0003899">
    <property type="term" value="F:DNA-directed RNA polymerase activity"/>
    <property type="evidence" value="ECO:0007669"/>
    <property type="project" value="UniProtKB-EC"/>
</dbReference>
<protein>
    <recommendedName>
        <fullName evidence="2">DNA-directed RNA polymerase</fullName>
        <ecNumber evidence="2">2.7.7.6</ecNumber>
    </recommendedName>
</protein>
<dbReference type="SUPFAM" id="SSF56672">
    <property type="entry name" value="DNA/RNA polymerases"/>
    <property type="match status" value="1"/>
</dbReference>
<evidence type="ECO:0000256" key="9">
    <source>
        <dbReference type="SAM" id="MobiDB-lite"/>
    </source>
</evidence>
<feature type="coiled-coil region" evidence="8">
    <location>
        <begin position="15"/>
        <end position="42"/>
    </location>
</feature>
<keyword evidence="12" id="KW-1185">Reference proteome</keyword>
<feature type="compositionally biased region" description="Basic and acidic residues" evidence="9">
    <location>
        <begin position="326"/>
        <end position="340"/>
    </location>
</feature>
<dbReference type="KEGG" id="kmn:HW532_20905"/>
<evidence type="ECO:0000256" key="2">
    <source>
        <dbReference type="ARBA" id="ARBA00012418"/>
    </source>
</evidence>
<keyword evidence="4" id="KW-0808">Transferase</keyword>
<accession>A0A7S8HDR7</accession>
<keyword evidence="5" id="KW-0548">Nucleotidyltransferase</keyword>
<evidence type="ECO:0000256" key="4">
    <source>
        <dbReference type="ARBA" id="ARBA00022679"/>
    </source>
</evidence>
<dbReference type="Pfam" id="PF00940">
    <property type="entry name" value="RNA_pol"/>
    <property type="match status" value="1"/>
</dbReference>
<dbReference type="Proteomes" id="UP000593594">
    <property type="component" value="Chromosome"/>
</dbReference>
<dbReference type="GO" id="GO:0000428">
    <property type="term" value="C:DNA-directed RNA polymerase complex"/>
    <property type="evidence" value="ECO:0007669"/>
    <property type="project" value="UniProtKB-KW"/>
</dbReference>
<comment type="catalytic activity">
    <reaction evidence="7">
        <text>RNA(n) + a ribonucleoside 5'-triphosphate = RNA(n+1) + diphosphate</text>
        <dbReference type="Rhea" id="RHEA:21248"/>
        <dbReference type="Rhea" id="RHEA-COMP:14527"/>
        <dbReference type="Rhea" id="RHEA-COMP:17342"/>
        <dbReference type="ChEBI" id="CHEBI:33019"/>
        <dbReference type="ChEBI" id="CHEBI:61557"/>
        <dbReference type="ChEBI" id="CHEBI:140395"/>
        <dbReference type="EC" id="2.7.7.6"/>
    </reaction>
</comment>
<dbReference type="InterPro" id="IPR024075">
    <property type="entry name" value="DNA-dir_RNA_pol_helix_hairp_sf"/>
</dbReference>
<dbReference type="GO" id="GO:0006351">
    <property type="term" value="P:DNA-templated transcription"/>
    <property type="evidence" value="ECO:0007669"/>
    <property type="project" value="InterPro"/>
</dbReference>
<dbReference type="PANTHER" id="PTHR10102:SF0">
    <property type="entry name" value="DNA-DIRECTED RNA POLYMERASE, MITOCHONDRIAL"/>
    <property type="match status" value="1"/>
</dbReference>
<dbReference type="Gene3D" id="1.10.1320.10">
    <property type="entry name" value="DNA-directed RNA polymerase, N-terminal domain"/>
    <property type="match status" value="1"/>
</dbReference>
<evidence type="ECO:0000256" key="8">
    <source>
        <dbReference type="SAM" id="Coils"/>
    </source>
</evidence>
<feature type="domain" description="DNA-directed RNA polymerase N-terminal" evidence="10">
    <location>
        <begin position="8"/>
        <end position="288"/>
    </location>
</feature>
<evidence type="ECO:0000256" key="5">
    <source>
        <dbReference type="ARBA" id="ARBA00022695"/>
    </source>
</evidence>
<dbReference type="SMART" id="SM01311">
    <property type="entry name" value="RPOL_N"/>
    <property type="match status" value="1"/>
</dbReference>
<dbReference type="PROSITE" id="PS00489">
    <property type="entry name" value="RNA_POL_PHAGE_2"/>
    <property type="match status" value="1"/>
</dbReference>
<keyword evidence="3" id="KW-0240">DNA-directed RNA polymerase</keyword>
<dbReference type="Pfam" id="PF14700">
    <property type="entry name" value="RPOL_N"/>
    <property type="match status" value="1"/>
</dbReference>
<dbReference type="EC" id="2.7.7.6" evidence="2"/>
<dbReference type="AlphaFoldDB" id="A0A7S8HDR7"/>
<reference evidence="11 12" key="1">
    <citation type="submission" date="2020-06" db="EMBL/GenBank/DDBJ databases">
        <title>Genome sequence of 2 isolates from Red Sea Mangroves.</title>
        <authorList>
            <person name="Sefrji F."/>
            <person name="Michoud G."/>
            <person name="Merlino G."/>
            <person name="Daffonchio D."/>
        </authorList>
    </citation>
    <scope>NUCLEOTIDE SEQUENCE [LARGE SCALE GENOMIC DNA]</scope>
    <source>
        <strain evidence="11 12">R1DC25</strain>
    </source>
</reference>
<dbReference type="InterPro" id="IPR043502">
    <property type="entry name" value="DNA/RNA_pol_sf"/>
</dbReference>
<dbReference type="PROSITE" id="PS00900">
    <property type="entry name" value="RNA_POL_PHAGE_1"/>
    <property type="match status" value="1"/>
</dbReference>
<dbReference type="Gene3D" id="1.10.287.280">
    <property type="match status" value="1"/>
</dbReference>
<comment type="similarity">
    <text evidence="1">Belongs to the phage and mitochondrial RNA polymerase family.</text>
</comment>
<evidence type="ECO:0000313" key="12">
    <source>
        <dbReference type="Proteomes" id="UP000593594"/>
    </source>
</evidence>